<keyword evidence="2 5" id="KW-0547">Nucleotide-binding</keyword>
<dbReference type="GO" id="GO:0005737">
    <property type="term" value="C:cytoplasm"/>
    <property type="evidence" value="ECO:0007669"/>
    <property type="project" value="TreeGrafter"/>
</dbReference>
<dbReference type="GO" id="GO:0031683">
    <property type="term" value="F:G-protein beta/gamma-subunit complex binding"/>
    <property type="evidence" value="ECO:0007669"/>
    <property type="project" value="InterPro"/>
</dbReference>
<dbReference type="Pfam" id="PF00503">
    <property type="entry name" value="G-alpha"/>
    <property type="match status" value="1"/>
</dbReference>
<dbReference type="InterPro" id="IPR027417">
    <property type="entry name" value="P-loop_NTPase"/>
</dbReference>
<dbReference type="PRINTS" id="PR00318">
    <property type="entry name" value="GPROTEINA"/>
</dbReference>
<dbReference type="InterPro" id="IPR011025">
    <property type="entry name" value="GproteinA_insert"/>
</dbReference>
<dbReference type="GO" id="GO:0001664">
    <property type="term" value="F:G protein-coupled receptor binding"/>
    <property type="evidence" value="ECO:0007669"/>
    <property type="project" value="TreeGrafter"/>
</dbReference>
<dbReference type="PROSITE" id="PS51882">
    <property type="entry name" value="G_ALPHA"/>
    <property type="match status" value="1"/>
</dbReference>
<dbReference type="GO" id="GO:0005834">
    <property type="term" value="C:heterotrimeric G-protein complex"/>
    <property type="evidence" value="ECO:0007669"/>
    <property type="project" value="TreeGrafter"/>
</dbReference>
<sequence>MADSQLYSRLLLSKGAGYPLWLPEPYDDLPSAYKEIGAAIGDVGVITSDGAFDFVFNICVARDHPINSVGVPEDFEVAALSHGDIRRAPRHYPPGSDVSSAKLKKRSLAINASSGDNPIIPAGGGAGFSISTSSREAAVLLLPDGGASMDLRRKQLFRDYALKHADNWYRFLNRDLGRMVENGSIYLITGVDKAASWGVACFSQDTSDGDVSLELKASMVASGNIKYSWTSTEISPIAARAGPDEPGNLNQAVFLRGYKVMLRERFAGLRGAVKVSPVEDAKPRDLFPRKSHVPYSDVKLSSSRLEFTGSGSTGPTDGDAVVEDFPEPIHIYHPADLINELILQDVQTASVSVTHDSDWISVLQDESIIPEGQELYRRLLEKYPLSTNEEGGVFFNSFDTSRENSESPVTESAFNQVLDQNYTPSHNHEPGVRLLLLGQSESGKSTLLRQFQRMYDHENFEKQRILWRPIIQSNIINSIRTILTIVAPNSISPRIDSGRSSPAEASGDSITVPGSIAVPAPEGTSNSFSHIEALATTLLPLLDSEDGYKRGPSVEQNLAEQLIPLPTMEINAERTYRRSDASRVPVIGSKELEIETQLRLQSMCGPMVRLWKNSDVQAILKTKNIHLEDNPGFFLKDLSRVTALDYVPSGGYDVIKAWAETAEPSEHTFEMKANAHSPRGTWSIIDVGDKWLTFFENVSAIIFLAPLSAFDQCLAEDPTINRIEDSWAIWREICSSILLAQVDLILFLNKYDVLERKLKAGIRLSKHIVGYQDRSSDVKTASTYLKSKFTAIHESHCPKRRSLHSFFTSVTDASSVNLVSSLRDMVVRQNLVTSDLL</sequence>
<keyword evidence="1 6" id="KW-0479">Metal-binding</keyword>
<evidence type="ECO:0000256" key="3">
    <source>
        <dbReference type="ARBA" id="ARBA00023134"/>
    </source>
</evidence>
<comment type="caution">
    <text evidence="7">The sequence shown here is derived from an EMBL/GenBank/DDBJ whole genome shotgun (WGS) entry which is preliminary data.</text>
</comment>
<dbReference type="Gene3D" id="1.10.400.10">
    <property type="entry name" value="GI Alpha 1, domain 2-like"/>
    <property type="match status" value="2"/>
</dbReference>
<dbReference type="FunFam" id="3.40.50.300:FF:000692">
    <property type="entry name" value="Guanine nucleotide-binding protein subunit alpha"/>
    <property type="match status" value="1"/>
</dbReference>
<dbReference type="SUPFAM" id="SSF52540">
    <property type="entry name" value="P-loop containing nucleoside triphosphate hydrolases"/>
    <property type="match status" value="1"/>
</dbReference>
<evidence type="ECO:0000313" key="8">
    <source>
        <dbReference type="Proteomes" id="UP001218188"/>
    </source>
</evidence>
<accession>A0AAD6ST57</accession>
<feature type="binding site" evidence="6">
    <location>
        <position position="661"/>
    </location>
    <ligand>
        <name>Mg(2+)</name>
        <dbReference type="ChEBI" id="CHEBI:18420"/>
    </ligand>
</feature>
<evidence type="ECO:0000256" key="6">
    <source>
        <dbReference type="PIRSR" id="PIRSR601019-2"/>
    </source>
</evidence>
<evidence type="ECO:0000256" key="2">
    <source>
        <dbReference type="ARBA" id="ARBA00022741"/>
    </source>
</evidence>
<dbReference type="PANTHER" id="PTHR10218">
    <property type="entry name" value="GTP-BINDING PROTEIN ALPHA SUBUNIT"/>
    <property type="match status" value="1"/>
</dbReference>
<evidence type="ECO:0000313" key="7">
    <source>
        <dbReference type="EMBL" id="KAJ7033194.1"/>
    </source>
</evidence>
<keyword evidence="3 5" id="KW-0342">GTP-binding</keyword>
<dbReference type="EMBL" id="JARJCM010000067">
    <property type="protein sequence ID" value="KAJ7033194.1"/>
    <property type="molecule type" value="Genomic_DNA"/>
</dbReference>
<keyword evidence="4" id="KW-0807">Transducer</keyword>
<keyword evidence="6" id="KW-0460">Magnesium</keyword>
<dbReference type="Proteomes" id="UP001218188">
    <property type="component" value="Unassembled WGS sequence"/>
</dbReference>
<evidence type="ECO:0000256" key="1">
    <source>
        <dbReference type="ARBA" id="ARBA00022723"/>
    </source>
</evidence>
<gene>
    <name evidence="7" type="ORF">C8F04DRAFT_1261285</name>
</gene>
<evidence type="ECO:0000256" key="5">
    <source>
        <dbReference type="PIRSR" id="PIRSR601019-1"/>
    </source>
</evidence>
<dbReference type="InterPro" id="IPR001019">
    <property type="entry name" value="Gprotein_alpha_su"/>
</dbReference>
<dbReference type="Gene3D" id="3.40.50.300">
    <property type="entry name" value="P-loop containing nucleotide triphosphate hydrolases"/>
    <property type="match status" value="2"/>
</dbReference>
<dbReference type="GO" id="GO:0005525">
    <property type="term" value="F:GTP binding"/>
    <property type="evidence" value="ECO:0007669"/>
    <property type="project" value="UniProtKB-KW"/>
</dbReference>
<dbReference type="GO" id="GO:0007188">
    <property type="term" value="P:adenylate cyclase-modulating G protein-coupled receptor signaling pathway"/>
    <property type="evidence" value="ECO:0007669"/>
    <property type="project" value="TreeGrafter"/>
</dbReference>
<keyword evidence="8" id="KW-1185">Reference proteome</keyword>
<dbReference type="SUPFAM" id="SSF47895">
    <property type="entry name" value="Transducin (alpha subunit), insertion domain"/>
    <property type="match status" value="1"/>
</dbReference>
<dbReference type="SMART" id="SM00275">
    <property type="entry name" value="G_alpha"/>
    <property type="match status" value="1"/>
</dbReference>
<dbReference type="GO" id="GO:0003924">
    <property type="term" value="F:GTPase activity"/>
    <property type="evidence" value="ECO:0007669"/>
    <property type="project" value="InterPro"/>
</dbReference>
<dbReference type="AlphaFoldDB" id="A0AAD6ST57"/>
<name>A0AAD6ST57_9AGAR</name>
<dbReference type="GO" id="GO:0046872">
    <property type="term" value="F:metal ion binding"/>
    <property type="evidence" value="ECO:0007669"/>
    <property type="project" value="UniProtKB-KW"/>
</dbReference>
<proteinExistence type="predicted"/>
<dbReference type="PANTHER" id="PTHR10218:SF360">
    <property type="entry name" value="GUANINE NUCLEOTIDE-BINDING PROTEIN SUBUNIT ALPHA HOMOLOG"/>
    <property type="match status" value="1"/>
</dbReference>
<protein>
    <submittedName>
        <fullName evidence="7">G-protein alpha subunit-domain-containing protein</fullName>
    </submittedName>
</protein>
<feature type="binding site" evidence="5">
    <location>
        <begin position="749"/>
        <end position="752"/>
    </location>
    <ligand>
        <name>GTP</name>
        <dbReference type="ChEBI" id="CHEBI:37565"/>
    </ligand>
</feature>
<evidence type="ECO:0000256" key="4">
    <source>
        <dbReference type="ARBA" id="ARBA00023224"/>
    </source>
</evidence>
<organism evidence="7 8">
    <name type="scientific">Mycena alexandri</name>
    <dbReference type="NCBI Taxonomy" id="1745969"/>
    <lineage>
        <taxon>Eukaryota</taxon>
        <taxon>Fungi</taxon>
        <taxon>Dikarya</taxon>
        <taxon>Basidiomycota</taxon>
        <taxon>Agaricomycotina</taxon>
        <taxon>Agaricomycetes</taxon>
        <taxon>Agaricomycetidae</taxon>
        <taxon>Agaricales</taxon>
        <taxon>Marasmiineae</taxon>
        <taxon>Mycenaceae</taxon>
        <taxon>Mycena</taxon>
    </lineage>
</organism>
<reference evidence="7" key="1">
    <citation type="submission" date="2023-03" db="EMBL/GenBank/DDBJ databases">
        <title>Massive genome expansion in bonnet fungi (Mycena s.s.) driven by repeated elements and novel gene families across ecological guilds.</title>
        <authorList>
            <consortium name="Lawrence Berkeley National Laboratory"/>
            <person name="Harder C.B."/>
            <person name="Miyauchi S."/>
            <person name="Viragh M."/>
            <person name="Kuo A."/>
            <person name="Thoen E."/>
            <person name="Andreopoulos B."/>
            <person name="Lu D."/>
            <person name="Skrede I."/>
            <person name="Drula E."/>
            <person name="Henrissat B."/>
            <person name="Morin E."/>
            <person name="Kohler A."/>
            <person name="Barry K."/>
            <person name="LaButti K."/>
            <person name="Morin E."/>
            <person name="Salamov A."/>
            <person name="Lipzen A."/>
            <person name="Mereny Z."/>
            <person name="Hegedus B."/>
            <person name="Baldrian P."/>
            <person name="Stursova M."/>
            <person name="Weitz H."/>
            <person name="Taylor A."/>
            <person name="Grigoriev I.V."/>
            <person name="Nagy L.G."/>
            <person name="Martin F."/>
            <person name="Kauserud H."/>
        </authorList>
    </citation>
    <scope>NUCLEOTIDE SEQUENCE</scope>
    <source>
        <strain evidence="7">CBHHK200</strain>
    </source>
</reference>